<dbReference type="AlphaFoldDB" id="A0A183FB55"/>
<feature type="domain" description="F-box" evidence="1">
    <location>
        <begin position="76"/>
        <end position="104"/>
    </location>
</feature>
<dbReference type="OrthoDB" id="5859698at2759"/>
<gene>
    <name evidence="2" type="ORF">HPBE_LOCUS3399</name>
</gene>
<evidence type="ECO:0000313" key="3">
    <source>
        <dbReference type="Proteomes" id="UP000050761"/>
    </source>
</evidence>
<protein>
    <submittedName>
        <fullName evidence="4">F-box domain-containing protein</fullName>
    </submittedName>
</protein>
<sequence length="107" mass="12322">MSICDNALTTLNDRKRFREEKDDDDMDTDETGMSRIRMKPDILSYYRTPGAFKFCRRISSGPLVDHFHQSNRGSPLPENVLIEVLSYLNKRDLCNAMATCRLLYVAG</sequence>
<dbReference type="InterPro" id="IPR036047">
    <property type="entry name" value="F-box-like_dom_sf"/>
</dbReference>
<organism evidence="3 4">
    <name type="scientific">Heligmosomoides polygyrus</name>
    <name type="common">Parasitic roundworm</name>
    <dbReference type="NCBI Taxonomy" id="6339"/>
    <lineage>
        <taxon>Eukaryota</taxon>
        <taxon>Metazoa</taxon>
        <taxon>Ecdysozoa</taxon>
        <taxon>Nematoda</taxon>
        <taxon>Chromadorea</taxon>
        <taxon>Rhabditida</taxon>
        <taxon>Rhabditina</taxon>
        <taxon>Rhabditomorpha</taxon>
        <taxon>Strongyloidea</taxon>
        <taxon>Heligmosomidae</taxon>
        <taxon>Heligmosomoides</taxon>
    </lineage>
</organism>
<dbReference type="Pfam" id="PF12937">
    <property type="entry name" value="F-box-like"/>
    <property type="match status" value="1"/>
</dbReference>
<dbReference type="SUPFAM" id="SSF81383">
    <property type="entry name" value="F-box domain"/>
    <property type="match status" value="1"/>
</dbReference>
<name>A0A183FB55_HELPZ</name>
<dbReference type="Proteomes" id="UP000050761">
    <property type="component" value="Unassembled WGS sequence"/>
</dbReference>
<proteinExistence type="predicted"/>
<dbReference type="WBParaSite" id="HPBE_0000339701-mRNA-1">
    <property type="protein sequence ID" value="HPBE_0000339701-mRNA-1"/>
    <property type="gene ID" value="HPBE_0000339701"/>
</dbReference>
<reference evidence="2 3" key="1">
    <citation type="submission" date="2018-11" db="EMBL/GenBank/DDBJ databases">
        <authorList>
            <consortium name="Pathogen Informatics"/>
        </authorList>
    </citation>
    <scope>NUCLEOTIDE SEQUENCE [LARGE SCALE GENOMIC DNA]</scope>
</reference>
<evidence type="ECO:0000313" key="2">
    <source>
        <dbReference type="EMBL" id="VDO34441.1"/>
    </source>
</evidence>
<reference evidence="4" key="2">
    <citation type="submission" date="2019-09" db="UniProtKB">
        <authorList>
            <consortium name="WormBaseParasite"/>
        </authorList>
    </citation>
    <scope>IDENTIFICATION</scope>
</reference>
<dbReference type="EMBL" id="UZAH01008601">
    <property type="protein sequence ID" value="VDO34441.1"/>
    <property type="molecule type" value="Genomic_DNA"/>
</dbReference>
<dbReference type="Gene3D" id="1.20.1280.50">
    <property type="match status" value="1"/>
</dbReference>
<evidence type="ECO:0000259" key="1">
    <source>
        <dbReference type="Pfam" id="PF12937"/>
    </source>
</evidence>
<dbReference type="InterPro" id="IPR001810">
    <property type="entry name" value="F-box_dom"/>
</dbReference>
<keyword evidence="3" id="KW-1185">Reference proteome</keyword>
<accession>A0A183FB55</accession>
<evidence type="ECO:0000313" key="4">
    <source>
        <dbReference type="WBParaSite" id="HPBE_0000339701-mRNA-1"/>
    </source>
</evidence>
<accession>A0A3P7UHR8</accession>